<feature type="transmembrane region" description="Helical" evidence="1">
    <location>
        <begin position="117"/>
        <end position="141"/>
    </location>
</feature>
<keyword evidence="1" id="KW-0812">Transmembrane</keyword>
<name>A0A0N5ADF8_9BILA</name>
<keyword evidence="1" id="KW-0472">Membrane</keyword>
<evidence type="ECO:0000313" key="2">
    <source>
        <dbReference type="Proteomes" id="UP000046393"/>
    </source>
</evidence>
<proteinExistence type="predicted"/>
<evidence type="ECO:0000313" key="3">
    <source>
        <dbReference type="WBParaSite" id="SMUV_0000220801-mRNA-1"/>
    </source>
</evidence>
<feature type="transmembrane region" description="Helical" evidence="1">
    <location>
        <begin position="25"/>
        <end position="44"/>
    </location>
</feature>
<keyword evidence="1" id="KW-1133">Transmembrane helix</keyword>
<feature type="transmembrane region" description="Helical" evidence="1">
    <location>
        <begin position="50"/>
        <end position="70"/>
    </location>
</feature>
<dbReference type="WBParaSite" id="SMUV_0000220801-mRNA-1">
    <property type="protein sequence ID" value="SMUV_0000220801-mRNA-1"/>
    <property type="gene ID" value="SMUV_0000220801"/>
</dbReference>
<keyword evidence="2" id="KW-1185">Reference proteome</keyword>
<protein>
    <submittedName>
        <fullName evidence="3">GGDEF domain-containing protein</fullName>
    </submittedName>
</protein>
<sequence>MSLFGDRALESLYQKSQLFQTRTTLSHLLFVFDVSLLVVAAIHIGDPNLALLAAALAGALFLLLQILLHLRPSLTRYILYASVQLLLLCSITLYPSAYTSLLPNLIVLFTIYSLIPLPLASTIIIATLLSVSQLIALYFFAQKPTLNQVR</sequence>
<dbReference type="AlphaFoldDB" id="A0A0N5ADF8"/>
<feature type="transmembrane region" description="Helical" evidence="1">
    <location>
        <begin position="77"/>
        <end position="97"/>
    </location>
</feature>
<dbReference type="Proteomes" id="UP000046393">
    <property type="component" value="Unplaced"/>
</dbReference>
<dbReference type="STRING" id="451379.A0A0N5ADF8"/>
<reference evidence="3" key="1">
    <citation type="submission" date="2017-02" db="UniProtKB">
        <authorList>
            <consortium name="WormBaseParasite"/>
        </authorList>
    </citation>
    <scope>IDENTIFICATION</scope>
</reference>
<organism evidence="2 3">
    <name type="scientific">Syphacia muris</name>
    <dbReference type="NCBI Taxonomy" id="451379"/>
    <lineage>
        <taxon>Eukaryota</taxon>
        <taxon>Metazoa</taxon>
        <taxon>Ecdysozoa</taxon>
        <taxon>Nematoda</taxon>
        <taxon>Chromadorea</taxon>
        <taxon>Rhabditida</taxon>
        <taxon>Spirurina</taxon>
        <taxon>Oxyuridomorpha</taxon>
        <taxon>Oxyuroidea</taxon>
        <taxon>Oxyuridae</taxon>
        <taxon>Syphacia</taxon>
    </lineage>
</organism>
<evidence type="ECO:0000256" key="1">
    <source>
        <dbReference type="SAM" id="Phobius"/>
    </source>
</evidence>
<accession>A0A0N5ADF8</accession>